<dbReference type="Gene3D" id="2.160.10.10">
    <property type="entry name" value="Hexapeptide repeat proteins"/>
    <property type="match status" value="1"/>
</dbReference>
<evidence type="ECO:0000313" key="2">
    <source>
        <dbReference type="EMBL" id="SHI89359.1"/>
    </source>
</evidence>
<dbReference type="RefSeq" id="WP_072868179.1">
    <property type="nucleotide sequence ID" value="NZ_FQZM01000014.1"/>
</dbReference>
<dbReference type="SUPFAM" id="SSF53448">
    <property type="entry name" value="Nucleotide-diphospho-sugar transferases"/>
    <property type="match status" value="1"/>
</dbReference>
<dbReference type="GO" id="GO:0016740">
    <property type="term" value="F:transferase activity"/>
    <property type="evidence" value="ECO:0007669"/>
    <property type="project" value="UniProtKB-KW"/>
</dbReference>
<name>A0A1M6EVI1_9FIRM</name>
<dbReference type="Pfam" id="PF00483">
    <property type="entry name" value="NTP_transferase"/>
    <property type="match status" value="1"/>
</dbReference>
<reference evidence="3" key="1">
    <citation type="submission" date="2016-11" db="EMBL/GenBank/DDBJ databases">
        <authorList>
            <person name="Varghese N."/>
            <person name="Submissions S."/>
        </authorList>
    </citation>
    <scope>NUCLEOTIDE SEQUENCE [LARGE SCALE GENOMIC DNA]</scope>
    <source>
        <strain evidence="3">DSM 16057</strain>
    </source>
</reference>
<dbReference type="OrthoDB" id="9803871at2"/>
<keyword evidence="2" id="KW-0808">Transferase</keyword>
<gene>
    <name evidence="2" type="ORF">SAMN02745219_01293</name>
</gene>
<evidence type="ECO:0000259" key="1">
    <source>
        <dbReference type="Pfam" id="PF00483"/>
    </source>
</evidence>
<dbReference type="EMBL" id="FQZM01000014">
    <property type="protein sequence ID" value="SHI89359.1"/>
    <property type="molecule type" value="Genomic_DNA"/>
</dbReference>
<organism evidence="2 3">
    <name type="scientific">Desulfofundulus thermosubterraneus DSM 16057</name>
    <dbReference type="NCBI Taxonomy" id="1121432"/>
    <lineage>
        <taxon>Bacteria</taxon>
        <taxon>Bacillati</taxon>
        <taxon>Bacillota</taxon>
        <taxon>Clostridia</taxon>
        <taxon>Eubacteriales</taxon>
        <taxon>Peptococcaceae</taxon>
        <taxon>Desulfofundulus</taxon>
    </lineage>
</organism>
<dbReference type="PANTHER" id="PTHR42883:SF2">
    <property type="entry name" value="THYMIDYLYLTRANSFERASE"/>
    <property type="match status" value="1"/>
</dbReference>
<accession>A0A1M6EVI1</accession>
<keyword evidence="3" id="KW-1185">Reference proteome</keyword>
<dbReference type="InterPro" id="IPR005908">
    <property type="entry name" value="G1P_thy_trans_l"/>
</dbReference>
<proteinExistence type="predicted"/>
<dbReference type="InterPro" id="IPR005835">
    <property type="entry name" value="NTP_transferase_dom"/>
</dbReference>
<sequence>MKALVLAGGKGTRLRPLTYTTAKQLIPVANKPIIFYVLEQIAAAGIDDVGVIISPETGENVKDAVGDGSRWGIKITYILQETPAGLAHAVKTAREFLGESPFLMFLGDNLIQGGVEAFVRDFAAGEAGAFILLKRVKDPRAFGVAVLDSRNHVVQLIEKPKEPPSDLALVGVYLFRPAIHEAIGRIKPSWRGELEITDAIQELIHMGCLVEARILEGWWLDTGKKDDILEANRVVLDEFARRDVRGEVHGDSQVVGRVEIGEGSRVVNSVVRGPVVIGNGVTIIDSFVGPYTAIAGGSQLERVSLEHAVVLENCRLLDVEHIEDSLIGSNTRVVRAGGRRRALRLFVGDDAEVVI</sequence>
<dbReference type="PANTHER" id="PTHR42883">
    <property type="entry name" value="GLUCOSE-1-PHOSPHATE THYMIDYLTRANSFERASE"/>
    <property type="match status" value="1"/>
</dbReference>
<dbReference type="NCBIfam" id="TIGR01208">
    <property type="entry name" value="rmlA_long"/>
    <property type="match status" value="1"/>
</dbReference>
<dbReference type="Gene3D" id="3.90.550.10">
    <property type="entry name" value="Spore Coat Polysaccharide Biosynthesis Protein SpsA, Chain A"/>
    <property type="match status" value="1"/>
</dbReference>
<dbReference type="Proteomes" id="UP000184529">
    <property type="component" value="Unassembled WGS sequence"/>
</dbReference>
<evidence type="ECO:0000313" key="3">
    <source>
        <dbReference type="Proteomes" id="UP000184529"/>
    </source>
</evidence>
<dbReference type="InterPro" id="IPR029044">
    <property type="entry name" value="Nucleotide-diphossugar_trans"/>
</dbReference>
<protein>
    <submittedName>
        <fullName evidence="2">Glucose-1-phosphate thymidylyltransferase</fullName>
    </submittedName>
</protein>
<feature type="domain" description="Nucleotidyl transferase" evidence="1">
    <location>
        <begin position="2"/>
        <end position="236"/>
    </location>
</feature>
<dbReference type="STRING" id="1121432.SAMN02745219_01293"/>
<dbReference type="AlphaFoldDB" id="A0A1M6EVI1"/>
<dbReference type="CDD" id="cd04189">
    <property type="entry name" value="G1P_TT_long"/>
    <property type="match status" value="1"/>
</dbReference>